<evidence type="ECO:0000313" key="3">
    <source>
        <dbReference type="Proteomes" id="UP000476055"/>
    </source>
</evidence>
<protein>
    <submittedName>
        <fullName evidence="2">Uncharacterized protein</fullName>
    </submittedName>
</protein>
<dbReference type="RefSeq" id="WP_154498819.1">
    <property type="nucleotide sequence ID" value="NZ_VUMU01000025.1"/>
</dbReference>
<feature type="transmembrane region" description="Helical" evidence="1">
    <location>
        <begin position="6"/>
        <end position="24"/>
    </location>
</feature>
<feature type="transmembrane region" description="Helical" evidence="1">
    <location>
        <begin position="58"/>
        <end position="85"/>
    </location>
</feature>
<feature type="transmembrane region" description="Helical" evidence="1">
    <location>
        <begin position="31"/>
        <end position="52"/>
    </location>
</feature>
<organism evidence="2 3">
    <name type="scientific">Waltera intestinalis</name>
    <dbReference type="NCBI Taxonomy" id="2606635"/>
    <lineage>
        <taxon>Bacteria</taxon>
        <taxon>Bacillati</taxon>
        <taxon>Bacillota</taxon>
        <taxon>Clostridia</taxon>
        <taxon>Lachnospirales</taxon>
        <taxon>Lachnospiraceae</taxon>
        <taxon>Waltera</taxon>
    </lineage>
</organism>
<comment type="caution">
    <text evidence="2">The sequence shown here is derived from an EMBL/GenBank/DDBJ whole genome shotgun (WGS) entry which is preliminary data.</text>
</comment>
<gene>
    <name evidence="2" type="ORF">FYJ59_13510</name>
</gene>
<evidence type="ECO:0000313" key="2">
    <source>
        <dbReference type="EMBL" id="MST59238.1"/>
    </source>
</evidence>
<dbReference type="EMBL" id="VUMU01000025">
    <property type="protein sequence ID" value="MST59238.1"/>
    <property type="molecule type" value="Genomic_DNA"/>
</dbReference>
<dbReference type="AlphaFoldDB" id="A0A6L5YML2"/>
<keyword evidence="1" id="KW-0812">Transmembrane</keyword>
<keyword evidence="1" id="KW-0472">Membrane</keyword>
<keyword evidence="3" id="KW-1185">Reference proteome</keyword>
<sequence>MVRVFLKVGAILVCLLLYLLGGIYDVGLRIYSLGAGIVYLLLFVCVLLAVVSGQWTSAGILVGIILGMFVLTALVGIAGAVLEVWKNKIRSFIMA</sequence>
<keyword evidence="1" id="KW-1133">Transmembrane helix</keyword>
<dbReference type="Proteomes" id="UP000476055">
    <property type="component" value="Unassembled WGS sequence"/>
</dbReference>
<reference evidence="2 3" key="1">
    <citation type="submission" date="2019-08" db="EMBL/GenBank/DDBJ databases">
        <title>In-depth cultivation of the pig gut microbiome towards novel bacterial diversity and tailored functional studies.</title>
        <authorList>
            <person name="Wylensek D."/>
            <person name="Hitch T.C.A."/>
            <person name="Clavel T."/>
        </authorList>
    </citation>
    <scope>NUCLEOTIDE SEQUENCE [LARGE SCALE GENOMIC DNA]</scope>
    <source>
        <strain evidence="2 3">WCA3-601-WT-6H</strain>
    </source>
</reference>
<evidence type="ECO:0000256" key="1">
    <source>
        <dbReference type="SAM" id="Phobius"/>
    </source>
</evidence>
<proteinExistence type="predicted"/>
<accession>A0A6L5YML2</accession>
<name>A0A6L5YML2_9FIRM</name>